<gene>
    <name evidence="5" type="ORF">ADK41_04960</name>
</gene>
<dbReference type="OrthoDB" id="3628931at2"/>
<dbReference type="InterPro" id="IPR025241">
    <property type="entry name" value="DUF4190"/>
</dbReference>
<keyword evidence="2" id="KW-0472">Membrane</keyword>
<feature type="compositionally biased region" description="Pro residues" evidence="1">
    <location>
        <begin position="1"/>
        <end position="16"/>
    </location>
</feature>
<dbReference type="Pfam" id="PF13845">
    <property type="entry name" value="Septum_form"/>
    <property type="match status" value="1"/>
</dbReference>
<accession>A0A0M8QTS0</accession>
<evidence type="ECO:0000259" key="3">
    <source>
        <dbReference type="Pfam" id="PF13828"/>
    </source>
</evidence>
<keyword evidence="2" id="KW-0812">Transmembrane</keyword>
<dbReference type="Pfam" id="PF13828">
    <property type="entry name" value="DUF4190"/>
    <property type="match status" value="1"/>
</dbReference>
<proteinExistence type="predicted"/>
<dbReference type="InterPro" id="IPR026004">
    <property type="entry name" value="Septum_form"/>
</dbReference>
<feature type="domain" description="DUF4190" evidence="3">
    <location>
        <begin position="66"/>
        <end position="120"/>
    </location>
</feature>
<organism evidence="5 6">
    <name type="scientific">Streptomyces caelestis</name>
    <dbReference type="NCBI Taxonomy" id="36816"/>
    <lineage>
        <taxon>Bacteria</taxon>
        <taxon>Bacillati</taxon>
        <taxon>Actinomycetota</taxon>
        <taxon>Actinomycetes</taxon>
        <taxon>Kitasatosporales</taxon>
        <taxon>Streptomycetaceae</taxon>
        <taxon>Streptomyces</taxon>
    </lineage>
</organism>
<dbReference type="AlphaFoldDB" id="A0A0M8QTS0"/>
<feature type="transmembrane region" description="Helical" evidence="2">
    <location>
        <begin position="65"/>
        <end position="91"/>
    </location>
</feature>
<evidence type="ECO:0000259" key="4">
    <source>
        <dbReference type="Pfam" id="PF13845"/>
    </source>
</evidence>
<evidence type="ECO:0000256" key="1">
    <source>
        <dbReference type="SAM" id="MobiDB-lite"/>
    </source>
</evidence>
<sequence>MRLVSIPPPHGPPQEPQGPQGRRPASQGQAPYPPPRSAHGAASGFAPYGLYGPYGPRPPAVVNGVAVAALVFGVLCLVPAVGLVLGLVALWQIKRRGERGRGMAIAGTVLSSLGLALWGAALASGVLADAWEGLKEGMRGNGVLVLAEGECFDSPGGLEGWTADADRVPCEREHDGEVFAVVTLPDGRHPGDDSLTDTADERCHDLQDAYVMDPWALPGHVQVYYLVPSRESWRFGDREITCVFGDRDPRQTLTGSLRRDETTLDAHQLAYLEAERVLGAVLDETPGSGFPEDDLPEHRQWAAKVADALAEEVRMLRGHEWPAGAERPVGDLAADLEEARGEWAKAAGAADADTYIEHADAGWGVTDPYISVTARHALGLAAAPPEYDGEAGRDTDGGGMKV</sequence>
<dbReference type="Proteomes" id="UP000037773">
    <property type="component" value="Unassembled WGS sequence"/>
</dbReference>
<evidence type="ECO:0000313" key="5">
    <source>
        <dbReference type="EMBL" id="KOT44204.1"/>
    </source>
</evidence>
<protein>
    <submittedName>
        <fullName evidence="5">Membrane protein</fullName>
    </submittedName>
</protein>
<dbReference type="EMBL" id="LGCN01000040">
    <property type="protein sequence ID" value="KOT44204.1"/>
    <property type="molecule type" value="Genomic_DNA"/>
</dbReference>
<reference evidence="5 6" key="1">
    <citation type="submission" date="2015-07" db="EMBL/GenBank/DDBJ databases">
        <authorList>
            <person name="Noorani M."/>
        </authorList>
    </citation>
    <scope>NUCLEOTIDE SEQUENCE [LARGE SCALE GENOMIC DNA]</scope>
    <source>
        <strain evidence="5 6">NRRL B-24567</strain>
    </source>
</reference>
<keyword evidence="6" id="KW-1185">Reference proteome</keyword>
<keyword evidence="2" id="KW-1133">Transmembrane helix</keyword>
<evidence type="ECO:0000256" key="2">
    <source>
        <dbReference type="SAM" id="Phobius"/>
    </source>
</evidence>
<comment type="caution">
    <text evidence="5">The sequence shown here is derived from an EMBL/GenBank/DDBJ whole genome shotgun (WGS) entry which is preliminary data.</text>
</comment>
<dbReference type="PATRIC" id="fig|36816.3.peg.1058"/>
<feature type="transmembrane region" description="Helical" evidence="2">
    <location>
        <begin position="103"/>
        <end position="128"/>
    </location>
</feature>
<feature type="region of interest" description="Disordered" evidence="1">
    <location>
        <begin position="1"/>
        <end position="39"/>
    </location>
</feature>
<feature type="domain" description="Septum formation-related" evidence="4">
    <location>
        <begin position="161"/>
        <end position="252"/>
    </location>
</feature>
<evidence type="ECO:0000313" key="6">
    <source>
        <dbReference type="Proteomes" id="UP000037773"/>
    </source>
</evidence>
<name>A0A0M8QTS0_9ACTN</name>